<evidence type="ECO:0000256" key="3">
    <source>
        <dbReference type="ARBA" id="ARBA00022989"/>
    </source>
</evidence>
<organism evidence="7 8">
    <name type="scientific">Cadophora malorum</name>
    <dbReference type="NCBI Taxonomy" id="108018"/>
    <lineage>
        <taxon>Eukaryota</taxon>
        <taxon>Fungi</taxon>
        <taxon>Dikarya</taxon>
        <taxon>Ascomycota</taxon>
        <taxon>Pezizomycotina</taxon>
        <taxon>Leotiomycetes</taxon>
        <taxon>Helotiales</taxon>
        <taxon>Ploettnerulaceae</taxon>
        <taxon>Cadophora</taxon>
    </lineage>
</organism>
<dbReference type="OrthoDB" id="3358017at2759"/>
<reference evidence="7" key="1">
    <citation type="submission" date="2021-02" db="EMBL/GenBank/DDBJ databases">
        <title>Genome sequence Cadophora malorum strain M34.</title>
        <authorList>
            <person name="Stefanovic E."/>
            <person name="Vu D."/>
            <person name="Scully C."/>
            <person name="Dijksterhuis J."/>
            <person name="Roader J."/>
            <person name="Houbraken J."/>
        </authorList>
    </citation>
    <scope>NUCLEOTIDE SEQUENCE</scope>
    <source>
        <strain evidence="7">M34</strain>
    </source>
</reference>
<evidence type="ECO:0000256" key="4">
    <source>
        <dbReference type="ARBA" id="ARBA00023136"/>
    </source>
</evidence>
<feature type="transmembrane region" description="Helical" evidence="6">
    <location>
        <begin position="81"/>
        <end position="106"/>
    </location>
</feature>
<evidence type="ECO:0000256" key="2">
    <source>
        <dbReference type="ARBA" id="ARBA00022692"/>
    </source>
</evidence>
<dbReference type="GO" id="GO:0016020">
    <property type="term" value="C:membrane"/>
    <property type="evidence" value="ECO:0007669"/>
    <property type="project" value="UniProtKB-SubCell"/>
</dbReference>
<accession>A0A8H7W172</accession>
<proteinExistence type="predicted"/>
<dbReference type="EMBL" id="JAFJYH010000322">
    <property type="protein sequence ID" value="KAG4413305.1"/>
    <property type="molecule type" value="Genomic_DNA"/>
</dbReference>
<protein>
    <submittedName>
        <fullName evidence="7">Uncharacterized protein</fullName>
    </submittedName>
</protein>
<dbReference type="Proteomes" id="UP000664132">
    <property type="component" value="Unassembled WGS sequence"/>
</dbReference>
<evidence type="ECO:0000256" key="6">
    <source>
        <dbReference type="SAM" id="Phobius"/>
    </source>
</evidence>
<feature type="transmembrane region" description="Helical" evidence="6">
    <location>
        <begin position="48"/>
        <end position="69"/>
    </location>
</feature>
<sequence length="337" mass="38635">MAIHADGPDSPIISWYDFRPVLAPAIVFGILYAVAFIITAFQFFRYKSWFWICMVIGSLMEAIGYVAHIPSVINEADKGLYIMQFVMIFIAPAVLAAACYMAMGRIALHAAPTEFQTVKHLWIPPRYMTPLFVTCDIAAFVTQVMGGTDATSDDNKTALNGMKTMKIGLIIQLVCFGFFLIISVRFHSVSKRFEQFWPDKQWPKFLVAINVSCALIFIRCIYRLIEFSQGRDGYLITHEWNFYVFETCFILPVFFIFNWYHPARYLTNLGFRQQRPNSNSTGIVYKWYSPAKYVPALRKKSQEQKTQQRDVELSSGNGWEESNECTKPPPESKTSSV</sequence>
<dbReference type="AlphaFoldDB" id="A0A8H7W172"/>
<dbReference type="PANTHER" id="PTHR31465">
    <property type="entry name" value="PROTEIN RTA1-RELATED"/>
    <property type="match status" value="1"/>
</dbReference>
<evidence type="ECO:0000313" key="8">
    <source>
        <dbReference type="Proteomes" id="UP000664132"/>
    </source>
</evidence>
<comment type="subcellular location">
    <subcellularLocation>
        <location evidence="1">Membrane</location>
        <topology evidence="1">Multi-pass membrane protein</topology>
    </subcellularLocation>
</comment>
<name>A0A8H7W172_9HELO</name>
<feature type="transmembrane region" description="Helical" evidence="6">
    <location>
        <begin position="165"/>
        <end position="184"/>
    </location>
</feature>
<feature type="compositionally biased region" description="Basic and acidic residues" evidence="5">
    <location>
        <begin position="300"/>
        <end position="312"/>
    </location>
</feature>
<feature type="region of interest" description="Disordered" evidence="5">
    <location>
        <begin position="299"/>
        <end position="337"/>
    </location>
</feature>
<comment type="caution">
    <text evidence="7">The sequence shown here is derived from an EMBL/GenBank/DDBJ whole genome shotgun (WGS) entry which is preliminary data.</text>
</comment>
<feature type="transmembrane region" description="Helical" evidence="6">
    <location>
        <begin position="127"/>
        <end position="145"/>
    </location>
</feature>
<evidence type="ECO:0000256" key="1">
    <source>
        <dbReference type="ARBA" id="ARBA00004141"/>
    </source>
</evidence>
<dbReference type="Pfam" id="PF04479">
    <property type="entry name" value="RTA1"/>
    <property type="match status" value="1"/>
</dbReference>
<feature type="transmembrane region" description="Helical" evidence="6">
    <location>
        <begin position="205"/>
        <end position="225"/>
    </location>
</feature>
<evidence type="ECO:0000313" key="7">
    <source>
        <dbReference type="EMBL" id="KAG4413305.1"/>
    </source>
</evidence>
<gene>
    <name evidence="7" type="ORF">IFR04_013565</name>
</gene>
<dbReference type="InterPro" id="IPR007568">
    <property type="entry name" value="RTA1"/>
</dbReference>
<dbReference type="PANTHER" id="PTHR31465:SF28">
    <property type="entry name" value="DOMAIN PROTEIN, PUTATIVE-RELATED"/>
    <property type="match status" value="1"/>
</dbReference>
<keyword evidence="4 6" id="KW-0472">Membrane</keyword>
<keyword evidence="2 6" id="KW-0812">Transmembrane</keyword>
<keyword evidence="3 6" id="KW-1133">Transmembrane helix</keyword>
<feature type="transmembrane region" description="Helical" evidence="6">
    <location>
        <begin position="240"/>
        <end position="260"/>
    </location>
</feature>
<evidence type="ECO:0000256" key="5">
    <source>
        <dbReference type="SAM" id="MobiDB-lite"/>
    </source>
</evidence>
<keyword evidence="8" id="KW-1185">Reference proteome</keyword>
<feature type="transmembrane region" description="Helical" evidence="6">
    <location>
        <begin position="21"/>
        <end position="41"/>
    </location>
</feature>